<evidence type="ECO:0000313" key="3">
    <source>
        <dbReference type="Proteomes" id="UP000184512"/>
    </source>
</evidence>
<evidence type="ECO:0000313" key="2">
    <source>
        <dbReference type="EMBL" id="SHJ80149.1"/>
    </source>
</evidence>
<dbReference type="InterPro" id="IPR009781">
    <property type="entry name" value="DUF1345"/>
</dbReference>
<feature type="transmembrane region" description="Helical" evidence="1">
    <location>
        <begin position="39"/>
        <end position="57"/>
    </location>
</feature>
<name>A0A1M6M9R0_9ACTN</name>
<evidence type="ECO:0000256" key="1">
    <source>
        <dbReference type="SAM" id="Phobius"/>
    </source>
</evidence>
<dbReference type="Pfam" id="PF07077">
    <property type="entry name" value="DUF1345"/>
    <property type="match status" value="1"/>
</dbReference>
<organism evidence="2 3">
    <name type="scientific">Tessaracoccus bendigoensis DSM 12906</name>
    <dbReference type="NCBI Taxonomy" id="1123357"/>
    <lineage>
        <taxon>Bacteria</taxon>
        <taxon>Bacillati</taxon>
        <taxon>Actinomycetota</taxon>
        <taxon>Actinomycetes</taxon>
        <taxon>Propionibacteriales</taxon>
        <taxon>Propionibacteriaceae</taxon>
        <taxon>Tessaracoccus</taxon>
    </lineage>
</organism>
<dbReference type="EMBL" id="FQZG01000083">
    <property type="protein sequence ID" value="SHJ80149.1"/>
    <property type="molecule type" value="Genomic_DNA"/>
</dbReference>
<sequence length="210" mass="22520">MNPTRRTRRLLGLIACVLLALVLGLIVHGATGRPEIAAAAAWTTFVSSYCAWIWLRLARLSPAETAAHSREEDPGRWVSDLILIVASVAGVAGVGYILIAGNAHDVANAALGAACVLASWVLVHTLYGVRYADLYFSAPSPPIDFGDEPPRYIDFAYLTFCLGMTYQISNTTIRTSQLRSVVLWHTLLSYFLGAVVLACTVNLVAGLAAS</sequence>
<proteinExistence type="predicted"/>
<reference evidence="2 3" key="1">
    <citation type="submission" date="2016-11" db="EMBL/GenBank/DDBJ databases">
        <authorList>
            <person name="Jaros S."/>
            <person name="Januszkiewicz K."/>
            <person name="Wedrychowicz H."/>
        </authorList>
    </citation>
    <scope>NUCLEOTIDE SEQUENCE [LARGE SCALE GENOMIC DNA]</scope>
    <source>
        <strain evidence="2 3">DSM 12906</strain>
    </source>
</reference>
<dbReference type="Proteomes" id="UP000184512">
    <property type="component" value="Unassembled WGS sequence"/>
</dbReference>
<feature type="transmembrane region" description="Helical" evidence="1">
    <location>
        <begin position="188"/>
        <end position="209"/>
    </location>
</feature>
<dbReference type="AlphaFoldDB" id="A0A1M6M9R0"/>
<keyword evidence="1" id="KW-0472">Membrane</keyword>
<keyword evidence="1" id="KW-1133">Transmembrane helix</keyword>
<gene>
    <name evidence="2" type="ORF">SAMN02745244_03295</name>
</gene>
<feature type="transmembrane region" description="Helical" evidence="1">
    <location>
        <begin position="77"/>
        <end position="100"/>
    </location>
</feature>
<accession>A0A1M6M9R0</accession>
<dbReference type="RefSeq" id="WP_073190436.1">
    <property type="nucleotide sequence ID" value="NZ_FQZG01000083.1"/>
</dbReference>
<protein>
    <submittedName>
        <fullName evidence="2">Uncharacterized membrane protein</fullName>
    </submittedName>
</protein>
<feature type="transmembrane region" description="Helical" evidence="1">
    <location>
        <begin position="106"/>
        <end position="129"/>
    </location>
</feature>
<keyword evidence="1" id="KW-0812">Transmembrane</keyword>
<dbReference type="OrthoDB" id="64737at2"/>
<dbReference type="STRING" id="1123357.SAMN02745244_03295"/>
<keyword evidence="3" id="KW-1185">Reference proteome</keyword>